<sequence>MPAGLLAISGFLILMPQDYMAKMLGTNGKLTKLTAFSTNYVGASGIVVAILVGWLIGWFYVFLNKKHLVIKLPSSVPPNVAESLQPSLIAGAVLILMTIIRGLFAYTPFNDIFDFVTKIIQVPLQGFTASPISLIAIYTLANLLWFFGIHPNMIYGIVMSILMANGILNQNAYKAGHALPYLTMAVLMIALGNAFGGQGTTIGLIISMFRAKSQRYKEMLKLASVPALFNINEPLIFGMPIMLNTTFFIPMVVTPIIIGVVTWVLIPVINIAHTFNPMIMLPWTTPGIIAGFINGGISITSYCYCCSSNKYFNVVSIL</sequence>
<evidence type="ECO:0000256" key="1">
    <source>
        <dbReference type="ARBA" id="ARBA00004651"/>
    </source>
</evidence>
<name>A0A0D6A1H4_9LACO</name>
<dbReference type="PANTHER" id="PTHR33989:SF4">
    <property type="entry name" value="PTS SYSTEM N,N'-DIACETYLCHITOBIOSE-SPECIFIC EIIC COMPONENT"/>
    <property type="match status" value="1"/>
</dbReference>
<dbReference type="STRING" id="1600.LBAT_0269"/>
<keyword evidence="3" id="KW-1003">Cell membrane</keyword>
<dbReference type="PANTHER" id="PTHR33989">
    <property type="match status" value="1"/>
</dbReference>
<feature type="transmembrane region" description="Helical" evidence="8">
    <location>
        <begin position="126"/>
        <end position="147"/>
    </location>
</feature>
<evidence type="ECO:0000256" key="6">
    <source>
        <dbReference type="ARBA" id="ARBA00022989"/>
    </source>
</evidence>
<keyword evidence="4" id="KW-0762">Sugar transport</keyword>
<comment type="subcellular location">
    <subcellularLocation>
        <location evidence="1">Cell membrane</location>
        <topology evidence="1">Multi-pass membrane protein</topology>
    </subcellularLocation>
</comment>
<keyword evidence="11" id="KW-1185">Reference proteome</keyword>
<dbReference type="PROSITE" id="PS51105">
    <property type="entry name" value="PTS_EIIC_TYPE_3"/>
    <property type="match status" value="1"/>
</dbReference>
<keyword evidence="5 8" id="KW-0812">Transmembrane</keyword>
<dbReference type="InterPro" id="IPR003352">
    <property type="entry name" value="PTS_EIIC"/>
</dbReference>
<dbReference type="GO" id="GO:0008982">
    <property type="term" value="F:protein-N(PI)-phosphohistidine-sugar phosphotransferase activity"/>
    <property type="evidence" value="ECO:0007669"/>
    <property type="project" value="InterPro"/>
</dbReference>
<feature type="transmembrane region" description="Helical" evidence="8">
    <location>
        <begin position="179"/>
        <end position="207"/>
    </location>
</feature>
<dbReference type="AlphaFoldDB" id="A0A0D6A1H4"/>
<dbReference type="GO" id="GO:1901264">
    <property type="term" value="P:carbohydrate derivative transport"/>
    <property type="evidence" value="ECO:0007669"/>
    <property type="project" value="TreeGrafter"/>
</dbReference>
<evidence type="ECO:0000313" key="11">
    <source>
        <dbReference type="Proteomes" id="UP000035709"/>
    </source>
</evidence>
<dbReference type="PATRIC" id="fig|1600.4.peg.275"/>
<evidence type="ECO:0000259" key="9">
    <source>
        <dbReference type="PROSITE" id="PS51105"/>
    </source>
</evidence>
<keyword evidence="2" id="KW-0813">Transport</keyword>
<dbReference type="Proteomes" id="UP000035709">
    <property type="component" value="Chromosome"/>
</dbReference>
<evidence type="ECO:0000313" key="10">
    <source>
        <dbReference type="EMBL" id="BAQ56658.1"/>
    </source>
</evidence>
<protein>
    <submittedName>
        <fullName evidence="10">Truncated PTS system IIC component</fullName>
    </submittedName>
</protein>
<organism evidence="10 11">
    <name type="scientific">Lactobacillus acetotolerans</name>
    <dbReference type="NCBI Taxonomy" id="1600"/>
    <lineage>
        <taxon>Bacteria</taxon>
        <taxon>Bacillati</taxon>
        <taxon>Bacillota</taxon>
        <taxon>Bacilli</taxon>
        <taxon>Lactobacillales</taxon>
        <taxon>Lactobacillaceae</taxon>
        <taxon>Lactobacillus</taxon>
    </lineage>
</organism>
<reference evidence="10 11" key="1">
    <citation type="submission" date="2015-03" db="EMBL/GenBank/DDBJ databases">
        <title>Complete genome sequence of Lactobacillus acetotolerans NBRC 13120.</title>
        <authorList>
            <person name="Toh H."/>
            <person name="Morita H."/>
            <person name="Fujita N."/>
        </authorList>
    </citation>
    <scope>NUCLEOTIDE SEQUENCE [LARGE SCALE GENOMIC DNA]</scope>
    <source>
        <strain evidence="10 11">NBRC 13120</strain>
    </source>
</reference>
<dbReference type="InterPro" id="IPR004501">
    <property type="entry name" value="PTS_EIIC_3"/>
</dbReference>
<dbReference type="GO" id="GO:0005886">
    <property type="term" value="C:plasma membrane"/>
    <property type="evidence" value="ECO:0007669"/>
    <property type="project" value="UniProtKB-SubCell"/>
</dbReference>
<gene>
    <name evidence="10" type="ORF">LBAT_0269</name>
</gene>
<evidence type="ECO:0000256" key="7">
    <source>
        <dbReference type="ARBA" id="ARBA00023136"/>
    </source>
</evidence>
<evidence type="ECO:0000256" key="8">
    <source>
        <dbReference type="SAM" id="Phobius"/>
    </source>
</evidence>
<feature type="transmembrane region" description="Helical" evidence="8">
    <location>
        <begin position="247"/>
        <end position="272"/>
    </location>
</feature>
<dbReference type="EMBL" id="AP014808">
    <property type="protein sequence ID" value="BAQ56658.1"/>
    <property type="molecule type" value="Genomic_DNA"/>
</dbReference>
<accession>A0A0D6A1H4</accession>
<dbReference type="Pfam" id="PF02378">
    <property type="entry name" value="PTS_EIIC"/>
    <property type="match status" value="1"/>
</dbReference>
<evidence type="ECO:0000256" key="3">
    <source>
        <dbReference type="ARBA" id="ARBA00022475"/>
    </source>
</evidence>
<feature type="transmembrane region" description="Helical" evidence="8">
    <location>
        <begin position="154"/>
        <end position="173"/>
    </location>
</feature>
<dbReference type="KEGG" id="lae:LBAT_0269"/>
<feature type="transmembrane region" description="Helical" evidence="8">
    <location>
        <begin position="40"/>
        <end position="63"/>
    </location>
</feature>
<keyword evidence="6 8" id="KW-1133">Transmembrane helix</keyword>
<proteinExistence type="predicted"/>
<evidence type="ECO:0000256" key="5">
    <source>
        <dbReference type="ARBA" id="ARBA00022692"/>
    </source>
</evidence>
<feature type="transmembrane region" description="Helical" evidence="8">
    <location>
        <begin position="84"/>
        <end position="106"/>
    </location>
</feature>
<evidence type="ECO:0000256" key="4">
    <source>
        <dbReference type="ARBA" id="ARBA00022597"/>
    </source>
</evidence>
<feature type="domain" description="PTS EIIC type-3" evidence="9">
    <location>
        <begin position="1"/>
        <end position="318"/>
    </location>
</feature>
<evidence type="ECO:0000256" key="2">
    <source>
        <dbReference type="ARBA" id="ARBA00022448"/>
    </source>
</evidence>
<dbReference type="GO" id="GO:0009401">
    <property type="term" value="P:phosphoenolpyruvate-dependent sugar phosphotransferase system"/>
    <property type="evidence" value="ECO:0007669"/>
    <property type="project" value="InterPro"/>
</dbReference>
<dbReference type="InterPro" id="IPR051088">
    <property type="entry name" value="PTS_Sugar-EIIC/EIIB"/>
</dbReference>
<keyword evidence="7 8" id="KW-0472">Membrane</keyword>